<dbReference type="GO" id="GO:0005789">
    <property type="term" value="C:endoplasmic reticulum membrane"/>
    <property type="evidence" value="ECO:0007669"/>
    <property type="project" value="TreeGrafter"/>
</dbReference>
<reference evidence="4" key="2">
    <citation type="journal article" date="2016" name="Sci. Rep.">
        <title>Dictyocaulus viviparus genome, variome and transcriptome elucidate lungworm biology and support future intervention.</title>
        <authorList>
            <person name="McNulty S.N."/>
            <person name="Strube C."/>
            <person name="Rosa B.A."/>
            <person name="Martin J.C."/>
            <person name="Tyagi R."/>
            <person name="Choi Y.J."/>
            <person name="Wang Q."/>
            <person name="Hallsworth Pepin K."/>
            <person name="Zhang X."/>
            <person name="Ozersky P."/>
            <person name="Wilson R.K."/>
            <person name="Sternberg P.W."/>
            <person name="Gasser R.B."/>
            <person name="Mitreva M."/>
        </authorList>
    </citation>
    <scope>NUCLEOTIDE SEQUENCE [LARGE SCALE GENOMIC DNA]</scope>
    <source>
        <strain evidence="4">HannoverDv2000</strain>
    </source>
</reference>
<dbReference type="PANTHER" id="PTHR15486">
    <property type="entry name" value="ANCIENT UBIQUITOUS PROTEIN"/>
    <property type="match status" value="1"/>
</dbReference>
<dbReference type="EMBL" id="KN716246">
    <property type="protein sequence ID" value="KJH49092.1"/>
    <property type="molecule type" value="Genomic_DNA"/>
</dbReference>
<evidence type="ECO:0000313" key="4">
    <source>
        <dbReference type="Proteomes" id="UP000053766"/>
    </source>
</evidence>
<keyword evidence="4" id="KW-1185">Reference proteome</keyword>
<dbReference type="AlphaFoldDB" id="A0A0D8XZ04"/>
<proteinExistence type="predicted"/>
<dbReference type="PANTHER" id="PTHR15486:SF96">
    <property type="entry name" value="LIPID DROPLET-REGULATING VLDL ASSEMBLY FACTOR AUP1"/>
    <property type="match status" value="1"/>
</dbReference>
<comment type="subcellular location">
    <subcellularLocation>
        <location evidence="1">Membrane</location>
    </subcellularLocation>
</comment>
<evidence type="ECO:0000256" key="1">
    <source>
        <dbReference type="ARBA" id="ARBA00004370"/>
    </source>
</evidence>
<sequence length="217" mass="24945">MDNVTFSSSWPCEATNEVQPLAIRISRPFFDISPSVLGSSWWADVAWFAFAPISIYHLNWLPIMQKGEQESAEDFSLRVESSIAQKLGVKVTNLTHFDALEAAKRFLHSRSVSVPVKMKVTLDVQMLDDVAMRIKQSYPTVSLFDIRMDLENTRNQQATVERIQRGKLVPSSNFTGKVPSDRSQWKRVFVERKWALIERNRQRYLCRLNNHVAAGDQ</sequence>
<reference evidence="3 4" key="1">
    <citation type="submission" date="2013-11" db="EMBL/GenBank/DDBJ databases">
        <title>Draft genome of the bovine lungworm Dictyocaulus viviparus.</title>
        <authorList>
            <person name="Mitreva M."/>
        </authorList>
    </citation>
    <scope>NUCLEOTIDE SEQUENCE [LARGE SCALE GENOMIC DNA]</scope>
    <source>
        <strain evidence="3 4">HannoverDv2000</strain>
    </source>
</reference>
<protein>
    <submittedName>
        <fullName evidence="3">CUE domain protein</fullName>
    </submittedName>
</protein>
<dbReference type="STRING" id="29172.A0A0D8XZ04"/>
<dbReference type="OrthoDB" id="1854593at2759"/>
<dbReference type="Gene3D" id="1.10.8.10">
    <property type="entry name" value="DNA helicase RuvA subunit, C-terminal domain"/>
    <property type="match status" value="1"/>
</dbReference>
<keyword evidence="2" id="KW-0472">Membrane</keyword>
<organism evidence="3 4">
    <name type="scientific">Dictyocaulus viviparus</name>
    <name type="common">Bovine lungworm</name>
    <dbReference type="NCBI Taxonomy" id="29172"/>
    <lineage>
        <taxon>Eukaryota</taxon>
        <taxon>Metazoa</taxon>
        <taxon>Ecdysozoa</taxon>
        <taxon>Nematoda</taxon>
        <taxon>Chromadorea</taxon>
        <taxon>Rhabditida</taxon>
        <taxon>Rhabditina</taxon>
        <taxon>Rhabditomorpha</taxon>
        <taxon>Strongyloidea</taxon>
        <taxon>Metastrongylidae</taxon>
        <taxon>Dictyocaulus</taxon>
    </lineage>
</organism>
<evidence type="ECO:0000256" key="2">
    <source>
        <dbReference type="ARBA" id="ARBA00023136"/>
    </source>
</evidence>
<dbReference type="Proteomes" id="UP000053766">
    <property type="component" value="Unassembled WGS sequence"/>
</dbReference>
<accession>A0A0D8XZ04</accession>
<name>A0A0D8XZ04_DICVI</name>
<gene>
    <name evidence="3" type="ORF">DICVIV_04799</name>
</gene>
<dbReference type="GO" id="GO:0036503">
    <property type="term" value="P:ERAD pathway"/>
    <property type="evidence" value="ECO:0007669"/>
    <property type="project" value="TreeGrafter"/>
</dbReference>
<evidence type="ECO:0000313" key="3">
    <source>
        <dbReference type="EMBL" id="KJH49092.1"/>
    </source>
</evidence>